<dbReference type="PANTHER" id="PTHR28094">
    <property type="entry name" value="MEIOTICALLY UP-REGULATED GENE 113 PROTEIN"/>
    <property type="match status" value="1"/>
</dbReference>
<accession>W9W6T9</accession>
<dbReference type="SMART" id="SM00974">
    <property type="entry name" value="T5orf172"/>
    <property type="match status" value="1"/>
</dbReference>
<feature type="compositionally biased region" description="Low complexity" evidence="1">
    <location>
        <begin position="420"/>
        <end position="438"/>
    </location>
</feature>
<dbReference type="AlphaFoldDB" id="W9W6T9"/>
<proteinExistence type="predicted"/>
<evidence type="ECO:0000313" key="3">
    <source>
        <dbReference type="EMBL" id="EXJ63688.1"/>
    </source>
</evidence>
<sequence>MAHIELADNFPALEKIDLSATTITCSYWLVKHKRHCSRSVKLDPAAARQLQKNLLMVRAATHGSLTSDLRSLVVEDLLECSCCWQHKTKLHSGTLLGEEVRRRWQDQLNIAAPEGTAVKTTVAPASCSADVKALDIRLAGVSAIPGPNLRSGRYTPFHLPDDAVRTPEPEFLPMKKPGRTVAQKILQGPSSEQSRRTRSLYAYGRSSSPGMLKIGVSQNVEARLEGWSRSCLYQPILKHHLKGVPCAQFVEGLTHSELLQYWRREIRCKHNPDCHTQHKEWFEVDDATAFRVMDSWVEWMRVAEPYDHEGRLKPIWRSSIVDMEANGVLVTSRRLLDVVESFQAKNTPQSGSAVATRVESTVARSLVDGMSATSIVTTTPTPVVLYGRATATVLSATALITSSLPTLQKSQLRALLNEGTPSKATSPLSLPTPLVPAV</sequence>
<evidence type="ECO:0000256" key="1">
    <source>
        <dbReference type="SAM" id="MobiDB-lite"/>
    </source>
</evidence>
<evidence type="ECO:0000259" key="2">
    <source>
        <dbReference type="SMART" id="SM00974"/>
    </source>
</evidence>
<dbReference type="GeneID" id="19174640"/>
<protein>
    <recommendedName>
        <fullName evidence="2">Bacteriophage T5 Orf172 DNA-binding domain-containing protein</fullName>
    </recommendedName>
</protein>
<dbReference type="OrthoDB" id="4158646at2759"/>
<dbReference type="EMBL" id="AMGW01000001">
    <property type="protein sequence ID" value="EXJ63688.1"/>
    <property type="molecule type" value="Genomic_DNA"/>
</dbReference>
<evidence type="ECO:0000313" key="4">
    <source>
        <dbReference type="Proteomes" id="UP000019473"/>
    </source>
</evidence>
<organism evidence="3 4">
    <name type="scientific">Cladophialophora yegresii CBS 114405</name>
    <dbReference type="NCBI Taxonomy" id="1182544"/>
    <lineage>
        <taxon>Eukaryota</taxon>
        <taxon>Fungi</taxon>
        <taxon>Dikarya</taxon>
        <taxon>Ascomycota</taxon>
        <taxon>Pezizomycotina</taxon>
        <taxon>Eurotiomycetes</taxon>
        <taxon>Chaetothyriomycetidae</taxon>
        <taxon>Chaetothyriales</taxon>
        <taxon>Herpotrichiellaceae</taxon>
        <taxon>Cladophialophora</taxon>
    </lineage>
</organism>
<keyword evidence="4" id="KW-1185">Reference proteome</keyword>
<feature type="region of interest" description="Disordered" evidence="1">
    <location>
        <begin position="418"/>
        <end position="438"/>
    </location>
</feature>
<dbReference type="PANTHER" id="PTHR28094:SF1">
    <property type="entry name" value="MEIOTICALLY UP-REGULATED GENE 113 PROTEIN"/>
    <property type="match status" value="1"/>
</dbReference>
<dbReference type="eggNOG" id="ENOG502RPP8">
    <property type="taxonomic scope" value="Eukaryota"/>
</dbReference>
<dbReference type="InterPro" id="IPR018306">
    <property type="entry name" value="Phage_T5_Orf172_DNA-bd"/>
</dbReference>
<comment type="caution">
    <text evidence="3">The sequence shown here is derived from an EMBL/GenBank/DDBJ whole genome shotgun (WGS) entry which is preliminary data.</text>
</comment>
<feature type="domain" description="Bacteriophage T5 Orf172 DNA-binding" evidence="2">
    <location>
        <begin position="206"/>
        <end position="296"/>
    </location>
</feature>
<dbReference type="Proteomes" id="UP000019473">
    <property type="component" value="Unassembled WGS sequence"/>
</dbReference>
<name>W9W6T9_9EURO</name>
<dbReference type="RefSeq" id="XP_007752255.1">
    <property type="nucleotide sequence ID" value="XM_007754065.1"/>
</dbReference>
<dbReference type="InterPro" id="IPR053006">
    <property type="entry name" value="Meiosis_regulatory"/>
</dbReference>
<dbReference type="STRING" id="1182544.W9W6T9"/>
<dbReference type="VEuPathDB" id="FungiDB:A1O7_00023"/>
<dbReference type="Pfam" id="PF10544">
    <property type="entry name" value="T5orf172"/>
    <property type="match status" value="1"/>
</dbReference>
<gene>
    <name evidence="3" type="ORF">A1O7_00023</name>
</gene>
<reference evidence="3 4" key="1">
    <citation type="submission" date="2013-03" db="EMBL/GenBank/DDBJ databases">
        <title>The Genome Sequence of Cladophialophora yegresii CBS 114405.</title>
        <authorList>
            <consortium name="The Broad Institute Genomics Platform"/>
            <person name="Cuomo C."/>
            <person name="de Hoog S."/>
            <person name="Gorbushina A."/>
            <person name="Walker B."/>
            <person name="Young S.K."/>
            <person name="Zeng Q."/>
            <person name="Gargeya S."/>
            <person name="Fitzgerald M."/>
            <person name="Haas B."/>
            <person name="Abouelleil A."/>
            <person name="Allen A.W."/>
            <person name="Alvarado L."/>
            <person name="Arachchi H.M."/>
            <person name="Berlin A.M."/>
            <person name="Chapman S.B."/>
            <person name="Gainer-Dewar J."/>
            <person name="Goldberg J."/>
            <person name="Griggs A."/>
            <person name="Gujja S."/>
            <person name="Hansen M."/>
            <person name="Howarth C."/>
            <person name="Imamovic A."/>
            <person name="Ireland A."/>
            <person name="Larimer J."/>
            <person name="McCowan C."/>
            <person name="Murphy C."/>
            <person name="Pearson M."/>
            <person name="Poon T.W."/>
            <person name="Priest M."/>
            <person name="Roberts A."/>
            <person name="Saif S."/>
            <person name="Shea T."/>
            <person name="Sisk P."/>
            <person name="Sykes S."/>
            <person name="Wortman J."/>
            <person name="Nusbaum C."/>
            <person name="Birren B."/>
        </authorList>
    </citation>
    <scope>NUCLEOTIDE SEQUENCE [LARGE SCALE GENOMIC DNA]</scope>
    <source>
        <strain evidence="3 4">CBS 114405</strain>
    </source>
</reference>
<dbReference type="HOGENOM" id="CLU_051031_0_0_1"/>